<dbReference type="InterPro" id="IPR017985">
    <property type="entry name" value="MeTrfase_CN4_CS"/>
</dbReference>
<dbReference type="PRINTS" id="PR00508">
    <property type="entry name" value="S21N4MTFRASE"/>
</dbReference>
<evidence type="ECO:0000313" key="11">
    <source>
        <dbReference type="EMBL" id="KKL10458.1"/>
    </source>
</evidence>
<comment type="caution">
    <text evidence="11">The sequence shown here is derived from an EMBL/GenBank/DDBJ whole genome shotgun (WGS) entry which is preliminary data.</text>
</comment>
<evidence type="ECO:0000256" key="9">
    <source>
        <dbReference type="SAM" id="MobiDB-lite"/>
    </source>
</evidence>
<feature type="non-terminal residue" evidence="11">
    <location>
        <position position="344"/>
    </location>
</feature>
<dbReference type="InterPro" id="IPR001091">
    <property type="entry name" value="RM_Methyltransferase"/>
</dbReference>
<dbReference type="Pfam" id="PF01555">
    <property type="entry name" value="N6_N4_Mtase"/>
    <property type="match status" value="1"/>
</dbReference>
<evidence type="ECO:0000256" key="1">
    <source>
        <dbReference type="ARBA" id="ARBA00010203"/>
    </source>
</evidence>
<dbReference type="GO" id="GO:0015667">
    <property type="term" value="F:site-specific DNA-methyltransferase (cytosine-N4-specific) activity"/>
    <property type="evidence" value="ECO:0007669"/>
    <property type="project" value="UniProtKB-EC"/>
</dbReference>
<evidence type="ECO:0000256" key="5">
    <source>
        <dbReference type="ARBA" id="ARBA00022691"/>
    </source>
</evidence>
<feature type="region of interest" description="Disordered" evidence="9">
    <location>
        <begin position="255"/>
        <end position="301"/>
    </location>
</feature>
<dbReference type="AlphaFoldDB" id="A0A0F9DEP5"/>
<dbReference type="Gene3D" id="3.40.50.150">
    <property type="entry name" value="Vaccinia Virus protein VP39"/>
    <property type="match status" value="1"/>
</dbReference>
<keyword evidence="5" id="KW-0949">S-adenosyl-L-methionine</keyword>
<keyword evidence="6" id="KW-0680">Restriction system</keyword>
<dbReference type="GO" id="GO:0009307">
    <property type="term" value="P:DNA restriction-modification system"/>
    <property type="evidence" value="ECO:0007669"/>
    <property type="project" value="UniProtKB-KW"/>
</dbReference>
<evidence type="ECO:0000256" key="7">
    <source>
        <dbReference type="ARBA" id="ARBA00023125"/>
    </source>
</evidence>
<dbReference type="EC" id="2.1.1.113" evidence="2"/>
<comment type="catalytic activity">
    <reaction evidence="8">
        <text>a 2'-deoxycytidine in DNA + S-adenosyl-L-methionine = an N(4)-methyl-2'-deoxycytidine in DNA + S-adenosyl-L-homocysteine + H(+)</text>
        <dbReference type="Rhea" id="RHEA:16857"/>
        <dbReference type="Rhea" id="RHEA-COMP:11369"/>
        <dbReference type="Rhea" id="RHEA-COMP:13674"/>
        <dbReference type="ChEBI" id="CHEBI:15378"/>
        <dbReference type="ChEBI" id="CHEBI:57856"/>
        <dbReference type="ChEBI" id="CHEBI:59789"/>
        <dbReference type="ChEBI" id="CHEBI:85452"/>
        <dbReference type="ChEBI" id="CHEBI:137933"/>
        <dbReference type="EC" id="2.1.1.113"/>
    </reaction>
</comment>
<dbReference type="InterPro" id="IPR002941">
    <property type="entry name" value="DNA_methylase_N4/N6"/>
</dbReference>
<feature type="domain" description="DNA methylase N-4/N-6" evidence="10">
    <location>
        <begin position="22"/>
        <end position="333"/>
    </location>
</feature>
<dbReference type="SUPFAM" id="SSF53335">
    <property type="entry name" value="S-adenosyl-L-methionine-dependent methyltransferases"/>
    <property type="match status" value="1"/>
</dbReference>
<keyword evidence="3" id="KW-0489">Methyltransferase</keyword>
<dbReference type="GO" id="GO:0008170">
    <property type="term" value="F:N-methyltransferase activity"/>
    <property type="evidence" value="ECO:0007669"/>
    <property type="project" value="InterPro"/>
</dbReference>
<evidence type="ECO:0000256" key="6">
    <source>
        <dbReference type="ARBA" id="ARBA00022747"/>
    </source>
</evidence>
<organism evidence="11">
    <name type="scientific">marine sediment metagenome</name>
    <dbReference type="NCBI Taxonomy" id="412755"/>
    <lineage>
        <taxon>unclassified sequences</taxon>
        <taxon>metagenomes</taxon>
        <taxon>ecological metagenomes</taxon>
    </lineage>
</organism>
<evidence type="ECO:0000259" key="10">
    <source>
        <dbReference type="Pfam" id="PF01555"/>
    </source>
</evidence>
<dbReference type="InterPro" id="IPR029063">
    <property type="entry name" value="SAM-dependent_MTases_sf"/>
</dbReference>
<proteinExistence type="inferred from homology"/>
<name>A0A0F9DEP5_9ZZZZ</name>
<evidence type="ECO:0000256" key="8">
    <source>
        <dbReference type="ARBA" id="ARBA00049120"/>
    </source>
</evidence>
<dbReference type="EMBL" id="LAZR01042054">
    <property type="protein sequence ID" value="KKL10458.1"/>
    <property type="molecule type" value="Genomic_DNA"/>
</dbReference>
<sequence>MTVRILIGDVRAKLAELADESVHCVVTSPPYFGLRDYGLEPQVWGGDADCDHEWGATELHGKRGKRGVSFVGGNEMIAAHAAGLTSGDCGGGQFCRDCNAWRGSFGLEPTPDLYIEHMVGVFHEVRRVMRKDATLWLNMGDSYAGSANGRSAADTKMLANDDRTFRDKPFGTAVGGLKPKDLCMMPARLALALQADGWWLRQEVVWAKGISFCSTYSGSCMPESCRDRPTTSHEKVFLMTKAARYFYDMEAVKESDGGPHASASNFCREKEGPIPPNNRQASRRRDRKPTQATGSRNLRSVWAINPQPFPEAHFATFPERLVEPCIMAGTSEKGCCPECGAPWV</sequence>
<protein>
    <recommendedName>
        <fullName evidence="2">site-specific DNA-methyltransferase (cytosine-N(4)-specific)</fullName>
        <ecNumber evidence="2">2.1.1.113</ecNumber>
    </recommendedName>
</protein>
<evidence type="ECO:0000256" key="3">
    <source>
        <dbReference type="ARBA" id="ARBA00022603"/>
    </source>
</evidence>
<keyword evidence="7" id="KW-0238">DNA-binding</keyword>
<evidence type="ECO:0000256" key="4">
    <source>
        <dbReference type="ARBA" id="ARBA00022679"/>
    </source>
</evidence>
<dbReference type="GO" id="GO:0003677">
    <property type="term" value="F:DNA binding"/>
    <property type="evidence" value="ECO:0007669"/>
    <property type="project" value="UniProtKB-KW"/>
</dbReference>
<keyword evidence="4" id="KW-0808">Transferase</keyword>
<evidence type="ECO:0000256" key="2">
    <source>
        <dbReference type="ARBA" id="ARBA00012185"/>
    </source>
</evidence>
<dbReference type="GO" id="GO:0032259">
    <property type="term" value="P:methylation"/>
    <property type="evidence" value="ECO:0007669"/>
    <property type="project" value="UniProtKB-KW"/>
</dbReference>
<dbReference type="PROSITE" id="PS00093">
    <property type="entry name" value="N4_MTASE"/>
    <property type="match status" value="1"/>
</dbReference>
<gene>
    <name evidence="11" type="ORF">LCGC14_2555630</name>
</gene>
<accession>A0A0F9DEP5</accession>
<comment type="similarity">
    <text evidence="1">Belongs to the N(4)/N(6)-methyltransferase family. N(4) subfamily.</text>
</comment>
<reference evidence="11" key="1">
    <citation type="journal article" date="2015" name="Nature">
        <title>Complex archaea that bridge the gap between prokaryotes and eukaryotes.</title>
        <authorList>
            <person name="Spang A."/>
            <person name="Saw J.H."/>
            <person name="Jorgensen S.L."/>
            <person name="Zaremba-Niedzwiedzka K."/>
            <person name="Martijn J."/>
            <person name="Lind A.E."/>
            <person name="van Eijk R."/>
            <person name="Schleper C."/>
            <person name="Guy L."/>
            <person name="Ettema T.J."/>
        </authorList>
    </citation>
    <scope>NUCLEOTIDE SEQUENCE</scope>
</reference>